<dbReference type="GO" id="GO:0022625">
    <property type="term" value="C:cytosolic large ribosomal subunit"/>
    <property type="evidence" value="ECO:0007669"/>
    <property type="project" value="TreeGrafter"/>
</dbReference>
<name>A0A645IXK4_9ZZZZ</name>
<dbReference type="Pfam" id="PF00831">
    <property type="entry name" value="Ribosomal_L29"/>
    <property type="match status" value="1"/>
</dbReference>
<comment type="similarity">
    <text evidence="1">Belongs to the universal ribosomal protein uL29 family.</text>
</comment>
<dbReference type="CDD" id="cd00427">
    <property type="entry name" value="Ribosomal_L29_HIP"/>
    <property type="match status" value="1"/>
</dbReference>
<dbReference type="EMBL" id="VSSQ01125635">
    <property type="protein sequence ID" value="MPN55896.1"/>
    <property type="molecule type" value="Genomic_DNA"/>
</dbReference>
<dbReference type="FunFam" id="1.10.287.310:FF:000001">
    <property type="entry name" value="50S ribosomal protein L29"/>
    <property type="match status" value="1"/>
</dbReference>
<comment type="caution">
    <text evidence="6">The sequence shown here is derived from an EMBL/GenBank/DDBJ whole genome shotgun (WGS) entry which is preliminary data.</text>
</comment>
<evidence type="ECO:0000256" key="4">
    <source>
        <dbReference type="ARBA" id="ARBA00035204"/>
    </source>
</evidence>
<dbReference type="NCBIfam" id="TIGR00012">
    <property type="entry name" value="L29"/>
    <property type="match status" value="1"/>
</dbReference>
<evidence type="ECO:0000256" key="3">
    <source>
        <dbReference type="ARBA" id="ARBA00023274"/>
    </source>
</evidence>
<keyword evidence="3" id="KW-0687">Ribonucleoprotein</keyword>
<evidence type="ECO:0000256" key="1">
    <source>
        <dbReference type="ARBA" id="ARBA00009254"/>
    </source>
</evidence>
<dbReference type="InterPro" id="IPR036049">
    <property type="entry name" value="Ribosomal_uL29_sf"/>
</dbReference>
<sequence length="70" mass="8036">MKTSEIRLLSTDEIKTKLGDARNELMNLRFQIVTGQLTDTSRLKTIRRQIAVYETIVRERELGNVSEGAK</sequence>
<accession>A0A645IXK4</accession>
<dbReference type="PANTHER" id="PTHR10916">
    <property type="entry name" value="60S RIBOSOMAL PROTEIN L35/50S RIBOSOMAL PROTEIN L29"/>
    <property type="match status" value="1"/>
</dbReference>
<dbReference type="InterPro" id="IPR001854">
    <property type="entry name" value="Ribosomal_uL29"/>
</dbReference>
<dbReference type="SUPFAM" id="SSF46561">
    <property type="entry name" value="Ribosomal protein L29 (L29p)"/>
    <property type="match status" value="1"/>
</dbReference>
<evidence type="ECO:0000313" key="6">
    <source>
        <dbReference type="EMBL" id="MPN55896.1"/>
    </source>
</evidence>
<organism evidence="6">
    <name type="scientific">bioreactor metagenome</name>
    <dbReference type="NCBI Taxonomy" id="1076179"/>
    <lineage>
        <taxon>unclassified sequences</taxon>
        <taxon>metagenomes</taxon>
        <taxon>ecological metagenomes</taxon>
    </lineage>
</organism>
<dbReference type="Gene3D" id="1.10.287.310">
    <property type="match status" value="1"/>
</dbReference>
<proteinExistence type="inferred from homology"/>
<reference evidence="6" key="1">
    <citation type="submission" date="2019-08" db="EMBL/GenBank/DDBJ databases">
        <authorList>
            <person name="Kucharzyk K."/>
            <person name="Murdoch R.W."/>
            <person name="Higgins S."/>
            <person name="Loffler F."/>
        </authorList>
    </citation>
    <scope>NUCLEOTIDE SEQUENCE</scope>
</reference>
<dbReference type="AlphaFoldDB" id="A0A645IXK4"/>
<gene>
    <name evidence="6" type="primary">rpmC_52</name>
    <name evidence="6" type="ORF">SDC9_203580</name>
</gene>
<dbReference type="GO" id="GO:0006412">
    <property type="term" value="P:translation"/>
    <property type="evidence" value="ECO:0007669"/>
    <property type="project" value="InterPro"/>
</dbReference>
<dbReference type="GO" id="GO:0003735">
    <property type="term" value="F:structural constituent of ribosome"/>
    <property type="evidence" value="ECO:0007669"/>
    <property type="project" value="InterPro"/>
</dbReference>
<dbReference type="HAMAP" id="MF_00374">
    <property type="entry name" value="Ribosomal_uL29"/>
    <property type="match status" value="1"/>
</dbReference>
<keyword evidence="2 6" id="KW-0689">Ribosomal protein</keyword>
<dbReference type="InterPro" id="IPR050063">
    <property type="entry name" value="Ribosomal_protein_uL29"/>
</dbReference>
<evidence type="ECO:0000256" key="5">
    <source>
        <dbReference type="ARBA" id="ARBA00035476"/>
    </source>
</evidence>
<evidence type="ECO:0000256" key="2">
    <source>
        <dbReference type="ARBA" id="ARBA00022980"/>
    </source>
</evidence>
<protein>
    <recommendedName>
        <fullName evidence="4">Large ribosomal subunit protein uL29</fullName>
    </recommendedName>
    <alternativeName>
        <fullName evidence="5">50S ribosomal protein L29</fullName>
    </alternativeName>
</protein>
<dbReference type="PANTHER" id="PTHR10916:SF0">
    <property type="entry name" value="LARGE RIBOSOMAL SUBUNIT PROTEIN UL29C"/>
    <property type="match status" value="1"/>
</dbReference>